<organism evidence="2 3">
    <name type="scientific">Lactuca sativa</name>
    <name type="common">Garden lettuce</name>
    <dbReference type="NCBI Taxonomy" id="4236"/>
    <lineage>
        <taxon>Eukaryota</taxon>
        <taxon>Viridiplantae</taxon>
        <taxon>Streptophyta</taxon>
        <taxon>Embryophyta</taxon>
        <taxon>Tracheophyta</taxon>
        <taxon>Spermatophyta</taxon>
        <taxon>Magnoliopsida</taxon>
        <taxon>eudicotyledons</taxon>
        <taxon>Gunneridae</taxon>
        <taxon>Pentapetalae</taxon>
        <taxon>asterids</taxon>
        <taxon>campanulids</taxon>
        <taxon>Asterales</taxon>
        <taxon>Asteraceae</taxon>
        <taxon>Cichorioideae</taxon>
        <taxon>Cichorieae</taxon>
        <taxon>Lactucinae</taxon>
        <taxon>Lactuca</taxon>
    </lineage>
</organism>
<dbReference type="GO" id="GO:0016616">
    <property type="term" value="F:oxidoreductase activity, acting on the CH-OH group of donors, NAD or NADP as acceptor"/>
    <property type="evidence" value="ECO:0007669"/>
    <property type="project" value="UniProtKB-ARBA"/>
</dbReference>
<dbReference type="PANTHER" id="PTHR43943">
    <property type="entry name" value="DEHYDROGENASE/REDUCTASE (SDR FAMILY) MEMBER 4"/>
    <property type="match status" value="1"/>
</dbReference>
<proteinExistence type="inferred from homology"/>
<evidence type="ECO:0008006" key="4">
    <source>
        <dbReference type="Google" id="ProtNLM"/>
    </source>
</evidence>
<comment type="caution">
    <text evidence="2">The sequence shown here is derived from an EMBL/GenBank/DDBJ whole genome shotgun (WGS) entry which is preliminary data.</text>
</comment>
<evidence type="ECO:0000256" key="1">
    <source>
        <dbReference type="ARBA" id="ARBA00006484"/>
    </source>
</evidence>
<name>A0A9R1V106_LACSA</name>
<dbReference type="InterPro" id="IPR002347">
    <property type="entry name" value="SDR_fam"/>
</dbReference>
<dbReference type="AlphaFoldDB" id="A0A9R1V106"/>
<dbReference type="InterPro" id="IPR020904">
    <property type="entry name" value="Sc_DH/Rdtase_CS"/>
</dbReference>
<dbReference type="PRINTS" id="PR00081">
    <property type="entry name" value="GDHRDH"/>
</dbReference>
<evidence type="ECO:0000313" key="2">
    <source>
        <dbReference type="EMBL" id="KAJ0196919.1"/>
    </source>
</evidence>
<sequence length="277" mass="29893">MEKSKIGRRFEGKVAIVTASTQGIGFSIAERLGLEGASVVISSRRQTCLILFISLRAEFELKLIINFQRNVDEAIKKLKTQGIEALGLVCHVSNPQQRKNLIQQTLEKYGKIDVIVSNAAANPSVDAILDTQESTLDKLWEINVKTSILLLQDAAPHLTKNSSIVFISSISAFQPPSSMAMYGVTKTALLGLTKALASEMAPHTRVNCVAPGTVPTHFASFITDNDTIRDAIMEKTPLKRLGTVEDMAAATAFLASDDALYVTGETIVVAGGMSSRL</sequence>
<dbReference type="EMBL" id="NBSK02000007">
    <property type="protein sequence ID" value="KAJ0196919.1"/>
    <property type="molecule type" value="Genomic_DNA"/>
</dbReference>
<dbReference type="InterPro" id="IPR036291">
    <property type="entry name" value="NAD(P)-bd_dom_sf"/>
</dbReference>
<dbReference type="PANTHER" id="PTHR43943:SF12">
    <property type="entry name" value="GLUCOSE_RIBITOL DEHYDROGENASE-RELATED"/>
    <property type="match status" value="1"/>
</dbReference>
<dbReference type="Proteomes" id="UP000235145">
    <property type="component" value="Unassembled WGS sequence"/>
</dbReference>
<dbReference type="PROSITE" id="PS00061">
    <property type="entry name" value="ADH_SHORT"/>
    <property type="match status" value="1"/>
</dbReference>
<dbReference type="FunFam" id="3.40.50.720:FF:000084">
    <property type="entry name" value="Short-chain dehydrogenase reductase"/>
    <property type="match status" value="1"/>
</dbReference>
<protein>
    <recommendedName>
        <fullName evidence="4">Tropinone reductase-like 3</fullName>
    </recommendedName>
</protein>
<evidence type="ECO:0000313" key="3">
    <source>
        <dbReference type="Proteomes" id="UP000235145"/>
    </source>
</evidence>
<comment type="similarity">
    <text evidence="1">Belongs to the short-chain dehydrogenases/reductases (SDR) family.</text>
</comment>
<reference evidence="2 3" key="1">
    <citation type="journal article" date="2017" name="Nat. Commun.">
        <title>Genome assembly with in vitro proximity ligation data and whole-genome triplication in lettuce.</title>
        <authorList>
            <person name="Reyes-Chin-Wo S."/>
            <person name="Wang Z."/>
            <person name="Yang X."/>
            <person name="Kozik A."/>
            <person name="Arikit S."/>
            <person name="Song C."/>
            <person name="Xia L."/>
            <person name="Froenicke L."/>
            <person name="Lavelle D.O."/>
            <person name="Truco M.J."/>
            <person name="Xia R."/>
            <person name="Zhu S."/>
            <person name="Xu C."/>
            <person name="Xu H."/>
            <person name="Xu X."/>
            <person name="Cox K."/>
            <person name="Korf I."/>
            <person name="Meyers B.C."/>
            <person name="Michelmore R.W."/>
        </authorList>
    </citation>
    <scope>NUCLEOTIDE SEQUENCE [LARGE SCALE GENOMIC DNA]</scope>
    <source>
        <strain evidence="3">cv. Salinas</strain>
        <tissue evidence="2">Seedlings</tissue>
    </source>
</reference>
<keyword evidence="3" id="KW-1185">Reference proteome</keyword>
<dbReference type="SUPFAM" id="SSF51735">
    <property type="entry name" value="NAD(P)-binding Rossmann-fold domains"/>
    <property type="match status" value="1"/>
</dbReference>
<dbReference type="PRINTS" id="PR00080">
    <property type="entry name" value="SDRFAMILY"/>
</dbReference>
<accession>A0A9R1V106</accession>
<dbReference type="Pfam" id="PF13561">
    <property type="entry name" value="adh_short_C2"/>
    <property type="match status" value="1"/>
</dbReference>
<gene>
    <name evidence="2" type="ORF">LSAT_V11C700347980</name>
</gene>
<dbReference type="Gene3D" id="3.40.50.720">
    <property type="entry name" value="NAD(P)-binding Rossmann-like Domain"/>
    <property type="match status" value="1"/>
</dbReference>